<organism evidence="8 9">
    <name type="scientific">Aliidiomarina taiwanensis</name>
    <dbReference type="NCBI Taxonomy" id="946228"/>
    <lineage>
        <taxon>Bacteria</taxon>
        <taxon>Pseudomonadati</taxon>
        <taxon>Pseudomonadota</taxon>
        <taxon>Gammaproteobacteria</taxon>
        <taxon>Alteromonadales</taxon>
        <taxon>Idiomarinaceae</taxon>
        <taxon>Aliidiomarina</taxon>
    </lineage>
</organism>
<comment type="caution">
    <text evidence="8">The sequence shown here is derived from an EMBL/GenBank/DDBJ whole genome shotgun (WGS) entry which is preliminary data.</text>
</comment>
<dbReference type="InterPro" id="IPR037185">
    <property type="entry name" value="EmrE-like"/>
</dbReference>
<comment type="subcellular location">
    <subcellularLocation>
        <location evidence="1">Cell membrane</location>
        <topology evidence="1">Multi-pass membrane protein</topology>
    </subcellularLocation>
</comment>
<feature type="transmembrane region" description="Helical" evidence="6">
    <location>
        <begin position="67"/>
        <end position="87"/>
    </location>
</feature>
<keyword evidence="4 6" id="KW-1133">Transmembrane helix</keyword>
<proteinExistence type="predicted"/>
<keyword evidence="9" id="KW-1185">Reference proteome</keyword>
<feature type="transmembrane region" description="Helical" evidence="6">
    <location>
        <begin position="215"/>
        <end position="234"/>
    </location>
</feature>
<keyword evidence="3 6" id="KW-0812">Transmembrane</keyword>
<feature type="transmembrane region" description="Helical" evidence="6">
    <location>
        <begin position="128"/>
        <end position="147"/>
    </location>
</feature>
<dbReference type="OrthoDB" id="5729944at2"/>
<evidence type="ECO:0000256" key="4">
    <source>
        <dbReference type="ARBA" id="ARBA00022989"/>
    </source>
</evidence>
<evidence type="ECO:0000256" key="5">
    <source>
        <dbReference type="ARBA" id="ARBA00023136"/>
    </source>
</evidence>
<dbReference type="AlphaFoldDB" id="A0A432X8R8"/>
<dbReference type="GO" id="GO:0005886">
    <property type="term" value="C:plasma membrane"/>
    <property type="evidence" value="ECO:0007669"/>
    <property type="project" value="UniProtKB-SubCell"/>
</dbReference>
<dbReference type="InterPro" id="IPR050638">
    <property type="entry name" value="AA-Vitamin_Transporters"/>
</dbReference>
<dbReference type="Proteomes" id="UP000286976">
    <property type="component" value="Unassembled WGS sequence"/>
</dbReference>
<feature type="transmembrane region" description="Helical" evidence="6">
    <location>
        <begin position="102"/>
        <end position="119"/>
    </location>
</feature>
<feature type="transmembrane region" description="Helical" evidence="6">
    <location>
        <begin position="34"/>
        <end position="55"/>
    </location>
</feature>
<name>A0A432X8R8_9GAMM</name>
<evidence type="ECO:0000256" key="1">
    <source>
        <dbReference type="ARBA" id="ARBA00004651"/>
    </source>
</evidence>
<dbReference type="Pfam" id="PF00892">
    <property type="entry name" value="EamA"/>
    <property type="match status" value="2"/>
</dbReference>
<dbReference type="PANTHER" id="PTHR32322:SF18">
    <property type="entry name" value="S-ADENOSYLMETHIONINE_S-ADENOSYLHOMOCYSTEINE TRANSPORTER"/>
    <property type="match status" value="1"/>
</dbReference>
<reference evidence="8 9" key="1">
    <citation type="journal article" date="2011" name="Front. Microbiol.">
        <title>Genomic signatures of strain selection and enhancement in Bacillus atrophaeus var. globigii, a historical biowarfare simulant.</title>
        <authorList>
            <person name="Gibbons H.S."/>
            <person name="Broomall S.M."/>
            <person name="McNew L.A."/>
            <person name="Daligault H."/>
            <person name="Chapman C."/>
            <person name="Bruce D."/>
            <person name="Karavis M."/>
            <person name="Krepps M."/>
            <person name="McGregor P.A."/>
            <person name="Hong C."/>
            <person name="Park K.H."/>
            <person name="Akmal A."/>
            <person name="Feldman A."/>
            <person name="Lin J.S."/>
            <person name="Chang W.E."/>
            <person name="Higgs B.W."/>
            <person name="Demirev P."/>
            <person name="Lindquist J."/>
            <person name="Liem A."/>
            <person name="Fochler E."/>
            <person name="Read T.D."/>
            <person name="Tapia R."/>
            <person name="Johnson S."/>
            <person name="Bishop-Lilly K.A."/>
            <person name="Detter C."/>
            <person name="Han C."/>
            <person name="Sozhamannan S."/>
            <person name="Rosenzweig C.N."/>
            <person name="Skowronski E.W."/>
        </authorList>
    </citation>
    <scope>NUCLEOTIDE SEQUENCE [LARGE SCALE GENOMIC DNA]</scope>
    <source>
        <strain evidence="8 9">AIT1</strain>
    </source>
</reference>
<dbReference type="SUPFAM" id="SSF103481">
    <property type="entry name" value="Multidrug resistance efflux transporter EmrE"/>
    <property type="match status" value="2"/>
</dbReference>
<evidence type="ECO:0000313" key="9">
    <source>
        <dbReference type="Proteomes" id="UP000286976"/>
    </source>
</evidence>
<feature type="transmembrane region" description="Helical" evidence="6">
    <location>
        <begin position="246"/>
        <end position="263"/>
    </location>
</feature>
<feature type="domain" description="EamA" evidence="7">
    <location>
        <begin position="6"/>
        <end position="142"/>
    </location>
</feature>
<keyword evidence="5 6" id="KW-0472">Membrane</keyword>
<dbReference type="PANTHER" id="PTHR32322">
    <property type="entry name" value="INNER MEMBRANE TRANSPORTER"/>
    <property type="match status" value="1"/>
</dbReference>
<feature type="transmembrane region" description="Helical" evidence="6">
    <location>
        <begin position="153"/>
        <end position="174"/>
    </location>
</feature>
<evidence type="ECO:0000313" key="8">
    <source>
        <dbReference type="EMBL" id="RUO43759.1"/>
    </source>
</evidence>
<sequence length="302" mass="33529">MTNERKAIGFALIAVLLWSTVATAFKITLSYFTPLQMLSVAATVSALVLGGLLAWQQGFKSVRTTFLAHPWYFLLLGAINPMVYYLVLFEAYARLPASQAQPLNYTWAIALTLMAAVFLKQRIRKRDWTACVLGYLGVLFIATQGNFSDFSDTNWTGVGLALLSTFLWASYWILNTRHKSDPLVSLFLCFLLASPPLVVATFFLEGIPSVPWQGWVAVSYVGVFEMGITFVFWLKAMRLATNTSTISNLIFISPFISLVLLSVILDEHIGLATIGGLACIVTGLLIQQWRRRESSPPPALEK</sequence>
<dbReference type="RefSeq" id="WP_126756150.1">
    <property type="nucleotide sequence ID" value="NZ_PIPQ01000001.1"/>
</dbReference>
<evidence type="ECO:0000259" key="7">
    <source>
        <dbReference type="Pfam" id="PF00892"/>
    </source>
</evidence>
<evidence type="ECO:0000256" key="3">
    <source>
        <dbReference type="ARBA" id="ARBA00022692"/>
    </source>
</evidence>
<feature type="transmembrane region" description="Helical" evidence="6">
    <location>
        <begin position="183"/>
        <end position="203"/>
    </location>
</feature>
<accession>A0A432X8R8</accession>
<evidence type="ECO:0000256" key="6">
    <source>
        <dbReference type="SAM" id="Phobius"/>
    </source>
</evidence>
<evidence type="ECO:0000256" key="2">
    <source>
        <dbReference type="ARBA" id="ARBA00022475"/>
    </source>
</evidence>
<keyword evidence="2" id="KW-1003">Cell membrane</keyword>
<dbReference type="EMBL" id="PIPQ01000001">
    <property type="protein sequence ID" value="RUO43759.1"/>
    <property type="molecule type" value="Genomic_DNA"/>
</dbReference>
<gene>
    <name evidence="8" type="ORF">CWE15_00715</name>
</gene>
<feature type="domain" description="EamA" evidence="7">
    <location>
        <begin position="156"/>
        <end position="286"/>
    </location>
</feature>
<feature type="transmembrane region" description="Helical" evidence="6">
    <location>
        <begin position="269"/>
        <end position="286"/>
    </location>
</feature>
<protein>
    <submittedName>
        <fullName evidence="8">EamA family transporter</fullName>
    </submittedName>
</protein>
<dbReference type="InterPro" id="IPR000620">
    <property type="entry name" value="EamA_dom"/>
</dbReference>